<dbReference type="VEuPathDB" id="VectorBase:ISCW011347"/>
<sequence>MDVSRSVAVGNVPSVMARRLFARLDVSLPRQSARKAPGTTSRRFFSAADPRLSQSTGNVQAVVSSNGCGSCSQHCDQKEGCIVTLPPSEQGKRKRRGGGGAGRTLGFVWSACAIGVFISG</sequence>
<organism>
    <name type="scientific">Ixodes scapularis</name>
    <name type="common">Black-legged tick</name>
    <name type="synonym">Deer tick</name>
    <dbReference type="NCBI Taxonomy" id="6945"/>
    <lineage>
        <taxon>Eukaryota</taxon>
        <taxon>Metazoa</taxon>
        <taxon>Ecdysozoa</taxon>
        <taxon>Arthropoda</taxon>
        <taxon>Chelicerata</taxon>
        <taxon>Arachnida</taxon>
        <taxon>Acari</taxon>
        <taxon>Parasitiformes</taxon>
        <taxon>Ixodida</taxon>
        <taxon>Ixodoidea</taxon>
        <taxon>Ixodidae</taxon>
        <taxon>Ixodinae</taxon>
        <taxon>Ixodes</taxon>
    </lineage>
</organism>
<evidence type="ECO:0000256" key="1">
    <source>
        <dbReference type="SAM" id="Phobius"/>
    </source>
</evidence>
<reference evidence="2 4" key="1">
    <citation type="submission" date="2008-03" db="EMBL/GenBank/DDBJ databases">
        <title>Annotation of Ixodes scapularis.</title>
        <authorList>
            <consortium name="Ixodes scapularis Genome Project Consortium"/>
            <person name="Caler E."/>
            <person name="Hannick L.I."/>
            <person name="Bidwell S."/>
            <person name="Joardar V."/>
            <person name="Thiagarajan M."/>
            <person name="Amedeo P."/>
            <person name="Galinsky K.J."/>
            <person name="Schobel S."/>
            <person name="Inman J."/>
            <person name="Hostetler J."/>
            <person name="Miller J."/>
            <person name="Hammond M."/>
            <person name="Megy K."/>
            <person name="Lawson D."/>
            <person name="Kodira C."/>
            <person name="Sutton G."/>
            <person name="Meyer J."/>
            <person name="Hill C.A."/>
            <person name="Birren B."/>
            <person name="Nene V."/>
            <person name="Collins F."/>
            <person name="Alarcon-Chaidez F."/>
            <person name="Wikel S."/>
            <person name="Strausberg R."/>
        </authorList>
    </citation>
    <scope>NUCLEOTIDE SEQUENCE [LARGE SCALE GENOMIC DNA]</scope>
    <source>
        <strain evidence="4">Wikel</strain>
        <strain evidence="2">Wikel colony</strain>
    </source>
</reference>
<keyword evidence="1" id="KW-1133">Transmembrane helix</keyword>
<dbReference type="EMBL" id="DS891368">
    <property type="protein sequence ID" value="EEC15605.1"/>
    <property type="molecule type" value="Genomic_DNA"/>
</dbReference>
<reference evidence="3" key="2">
    <citation type="submission" date="2020-05" db="UniProtKB">
        <authorList>
            <consortium name="EnsemblMetazoa"/>
        </authorList>
    </citation>
    <scope>IDENTIFICATION</scope>
    <source>
        <strain evidence="3">wikel</strain>
    </source>
</reference>
<evidence type="ECO:0000313" key="2">
    <source>
        <dbReference type="EMBL" id="EEC15605.1"/>
    </source>
</evidence>
<proteinExistence type="predicted"/>
<evidence type="ECO:0000313" key="4">
    <source>
        <dbReference type="Proteomes" id="UP000001555"/>
    </source>
</evidence>
<keyword evidence="1" id="KW-0472">Membrane</keyword>
<dbReference type="VEuPathDB" id="VectorBase:ISCI011347"/>
<protein>
    <submittedName>
        <fullName evidence="2 3">Uncharacterized protein</fullName>
    </submittedName>
</protein>
<dbReference type="EnsemblMetazoa" id="ISCW011347-RA">
    <property type="protein sequence ID" value="ISCW011347-PA"/>
    <property type="gene ID" value="ISCW011347"/>
</dbReference>
<gene>
    <name evidence="2" type="ORF">IscW_ISCW011347</name>
</gene>
<name>B7Q9T3_IXOSC</name>
<dbReference type="PaxDb" id="6945-B7Q9T3"/>
<keyword evidence="1" id="KW-0812">Transmembrane</keyword>
<feature type="transmembrane region" description="Helical" evidence="1">
    <location>
        <begin position="100"/>
        <end position="118"/>
    </location>
</feature>
<accession>B7Q9T3</accession>
<dbReference type="HOGENOM" id="CLU_2052203_0_0_1"/>
<dbReference type="Proteomes" id="UP000001555">
    <property type="component" value="Unassembled WGS sequence"/>
</dbReference>
<dbReference type="EMBL" id="ABJB010372812">
    <property type="status" value="NOT_ANNOTATED_CDS"/>
    <property type="molecule type" value="Genomic_DNA"/>
</dbReference>
<evidence type="ECO:0000313" key="3">
    <source>
        <dbReference type="EnsemblMetazoa" id="ISCW011347-PA"/>
    </source>
</evidence>
<dbReference type="InParanoid" id="B7Q9T3"/>
<keyword evidence="4" id="KW-1185">Reference proteome</keyword>
<dbReference type="AlphaFoldDB" id="B7Q9T3"/>